<dbReference type="RefSeq" id="XP_033586510.1">
    <property type="nucleotide sequence ID" value="XM_033732160.1"/>
</dbReference>
<sequence>MSCLVCINTQHLEECCLVLASFHNDFGHYWGISEHEIDLERMLGLLCKDLPHLQGRLRRQQAYAGSWSALEITAEACFLHCMFFIGITTSSGITFVLHRGDSTSSSTMPALDASYRSADAPVARPHHLCAAVATAERDATTRDGAEMRVGLRQSTTDDHHAGHRVEDASLLAIEEHRERSGTGIDHNERRRHLRSSRTEYDNILGHEQLRGRCQRVQCGQV</sequence>
<dbReference type="Proteomes" id="UP000799767">
    <property type="component" value="Unassembled WGS sequence"/>
</dbReference>
<name>A0A6A6PIS0_9PEZI</name>
<accession>A0A6A6PIS0</accession>
<keyword evidence="2" id="KW-1185">Reference proteome</keyword>
<reference evidence="1" key="1">
    <citation type="journal article" date="2020" name="Stud. Mycol.">
        <title>101 Dothideomycetes genomes: a test case for predicting lifestyles and emergence of pathogens.</title>
        <authorList>
            <person name="Haridas S."/>
            <person name="Albert R."/>
            <person name="Binder M."/>
            <person name="Bloem J."/>
            <person name="Labutti K."/>
            <person name="Salamov A."/>
            <person name="Andreopoulos B."/>
            <person name="Baker S."/>
            <person name="Barry K."/>
            <person name="Bills G."/>
            <person name="Bluhm B."/>
            <person name="Cannon C."/>
            <person name="Castanera R."/>
            <person name="Culley D."/>
            <person name="Daum C."/>
            <person name="Ezra D."/>
            <person name="Gonzalez J."/>
            <person name="Henrissat B."/>
            <person name="Kuo A."/>
            <person name="Liang C."/>
            <person name="Lipzen A."/>
            <person name="Lutzoni F."/>
            <person name="Magnuson J."/>
            <person name="Mondo S."/>
            <person name="Nolan M."/>
            <person name="Ohm R."/>
            <person name="Pangilinan J."/>
            <person name="Park H.-J."/>
            <person name="Ramirez L."/>
            <person name="Alfaro M."/>
            <person name="Sun H."/>
            <person name="Tritt A."/>
            <person name="Yoshinaga Y."/>
            <person name="Zwiers L.-H."/>
            <person name="Turgeon B."/>
            <person name="Goodwin S."/>
            <person name="Spatafora J."/>
            <person name="Crous P."/>
            <person name="Grigoriev I."/>
        </authorList>
    </citation>
    <scope>NUCLEOTIDE SEQUENCE</scope>
    <source>
        <strain evidence="1">CBS 113389</strain>
    </source>
</reference>
<dbReference type="AlphaFoldDB" id="A0A6A6PIS0"/>
<evidence type="ECO:0000313" key="2">
    <source>
        <dbReference type="Proteomes" id="UP000799767"/>
    </source>
</evidence>
<organism evidence="1 2">
    <name type="scientific">Neohortaea acidophila</name>
    <dbReference type="NCBI Taxonomy" id="245834"/>
    <lineage>
        <taxon>Eukaryota</taxon>
        <taxon>Fungi</taxon>
        <taxon>Dikarya</taxon>
        <taxon>Ascomycota</taxon>
        <taxon>Pezizomycotina</taxon>
        <taxon>Dothideomycetes</taxon>
        <taxon>Dothideomycetidae</taxon>
        <taxon>Mycosphaerellales</taxon>
        <taxon>Teratosphaeriaceae</taxon>
        <taxon>Neohortaea</taxon>
    </lineage>
</organism>
<dbReference type="GeneID" id="54473162"/>
<gene>
    <name evidence="1" type="ORF">BDY17DRAFT_28826</name>
</gene>
<proteinExistence type="predicted"/>
<protein>
    <submittedName>
        <fullName evidence="1">Uncharacterized protein</fullName>
    </submittedName>
</protein>
<evidence type="ECO:0000313" key="1">
    <source>
        <dbReference type="EMBL" id="KAF2479940.1"/>
    </source>
</evidence>
<dbReference type="EMBL" id="MU001640">
    <property type="protein sequence ID" value="KAF2479940.1"/>
    <property type="molecule type" value="Genomic_DNA"/>
</dbReference>